<dbReference type="SUPFAM" id="SSF69593">
    <property type="entry name" value="Glycerol-3-phosphate (1)-acyltransferase"/>
    <property type="match status" value="1"/>
</dbReference>
<feature type="domain" description="Phospholipid/glycerol acyltransferase" evidence="2">
    <location>
        <begin position="89"/>
        <end position="230"/>
    </location>
</feature>
<keyword evidence="1" id="KW-0812">Transmembrane</keyword>
<sequence>MYYLKSNLIGVITLILILVELIIGFGTLALINIPRSIIRSQRFKVFLYRKSNQIGEYTVLGLKYILQLMHGKHSIQIMSDKNLSVDNWYLAISNHSSWADIFVILVATNYRVPLLKIFMKKELWWIPFVFLANKALNMPFVHRHSRLEIEKNPSLRYKDYENTIQSCKRFHRSPTTVFSYAEGTRHTKEKHIEQASPYKNFLKPKVGGIATALSAIPQINKLIDCTIVYKSSKRSSWAFLKGEMRDVKVHIKEYEIPEELKNKDYLNDNTYRNNFKEWIDELWLEKDKKFEELKF</sequence>
<proteinExistence type="predicted"/>
<dbReference type="Pfam" id="PF01553">
    <property type="entry name" value="Acyltransferase"/>
    <property type="match status" value="1"/>
</dbReference>
<evidence type="ECO:0000313" key="3">
    <source>
        <dbReference type="EMBL" id="MBL6903621.1"/>
    </source>
</evidence>
<protein>
    <submittedName>
        <fullName evidence="3">1-acyl-sn-glycerol-3-phosphate acyltransferase</fullName>
    </submittedName>
</protein>
<dbReference type="Proteomes" id="UP000705230">
    <property type="component" value="Unassembled WGS sequence"/>
</dbReference>
<dbReference type="NCBIfam" id="NF010621">
    <property type="entry name" value="PRK14014.1"/>
    <property type="match status" value="1"/>
</dbReference>
<evidence type="ECO:0000313" key="4">
    <source>
        <dbReference type="Proteomes" id="UP000705230"/>
    </source>
</evidence>
<keyword evidence="1" id="KW-0472">Membrane</keyword>
<dbReference type="PANTHER" id="PTHR10983:SF15">
    <property type="entry name" value="ACYLTRANSFERASE YIHG-RELATED"/>
    <property type="match status" value="1"/>
</dbReference>
<dbReference type="InterPro" id="IPR002123">
    <property type="entry name" value="Plipid/glycerol_acylTrfase"/>
</dbReference>
<dbReference type="PANTHER" id="PTHR10983">
    <property type="entry name" value="1-ACYLGLYCEROL-3-PHOSPHATE ACYLTRANSFERASE-RELATED"/>
    <property type="match status" value="1"/>
</dbReference>
<name>A0A937M2V0_9GAMM</name>
<dbReference type="EMBL" id="JADHSG010000008">
    <property type="protein sequence ID" value="MBL6903621.1"/>
    <property type="molecule type" value="Genomic_DNA"/>
</dbReference>
<dbReference type="AlphaFoldDB" id="A0A937M2V0"/>
<gene>
    <name evidence="3" type="ORF">ISR29_05405</name>
</gene>
<organism evidence="3 4">
    <name type="scientific">SAR86 cluster bacterium</name>
    <dbReference type="NCBI Taxonomy" id="2030880"/>
    <lineage>
        <taxon>Bacteria</taxon>
        <taxon>Pseudomonadati</taxon>
        <taxon>Pseudomonadota</taxon>
        <taxon>Gammaproteobacteria</taxon>
        <taxon>SAR86 cluster</taxon>
    </lineage>
</organism>
<comment type="caution">
    <text evidence="3">The sequence shown here is derived from an EMBL/GenBank/DDBJ whole genome shotgun (WGS) entry which is preliminary data.</text>
</comment>
<feature type="transmembrane region" description="Helical" evidence="1">
    <location>
        <begin position="6"/>
        <end position="33"/>
    </location>
</feature>
<evidence type="ECO:0000256" key="1">
    <source>
        <dbReference type="SAM" id="Phobius"/>
    </source>
</evidence>
<evidence type="ECO:0000259" key="2">
    <source>
        <dbReference type="SMART" id="SM00563"/>
    </source>
</evidence>
<keyword evidence="3" id="KW-0808">Transferase</keyword>
<keyword evidence="3" id="KW-0012">Acyltransferase</keyword>
<dbReference type="SMART" id="SM00563">
    <property type="entry name" value="PlsC"/>
    <property type="match status" value="1"/>
</dbReference>
<dbReference type="CDD" id="cd07990">
    <property type="entry name" value="LPLAT_LCLAT1-like"/>
    <property type="match status" value="1"/>
</dbReference>
<reference evidence="3" key="1">
    <citation type="submission" date="2020-10" db="EMBL/GenBank/DDBJ databases">
        <title>Microbiome of the Black Sea water column analyzed by genome centric metagenomics.</title>
        <authorList>
            <person name="Cabello-Yeves P.J."/>
            <person name="Callieri C."/>
            <person name="Picazo A."/>
            <person name="Mehrshad M."/>
            <person name="Haro-Moreno J.M."/>
            <person name="Roda-Garcia J."/>
            <person name="Dzembekova N."/>
            <person name="Slabakova V."/>
            <person name="Slabakova N."/>
            <person name="Moncheva S."/>
            <person name="Rodriguez-Valera F."/>
        </authorList>
    </citation>
    <scope>NUCLEOTIDE SEQUENCE</scope>
    <source>
        <strain evidence="3">BS30m-G43</strain>
    </source>
</reference>
<dbReference type="GO" id="GO:0016746">
    <property type="term" value="F:acyltransferase activity"/>
    <property type="evidence" value="ECO:0007669"/>
    <property type="project" value="UniProtKB-KW"/>
</dbReference>
<accession>A0A937M2V0</accession>
<keyword evidence="1" id="KW-1133">Transmembrane helix</keyword>
<dbReference type="GO" id="GO:0005886">
    <property type="term" value="C:plasma membrane"/>
    <property type="evidence" value="ECO:0007669"/>
    <property type="project" value="TreeGrafter"/>
</dbReference>